<evidence type="ECO:0000256" key="5">
    <source>
        <dbReference type="SAM" id="MobiDB-lite"/>
    </source>
</evidence>
<dbReference type="PROSITE" id="PS51257">
    <property type="entry name" value="PROKAR_LIPOPROTEIN"/>
    <property type="match status" value="1"/>
</dbReference>
<feature type="compositionally biased region" description="Basic and acidic residues" evidence="5">
    <location>
        <begin position="174"/>
        <end position="185"/>
    </location>
</feature>
<evidence type="ECO:0000256" key="1">
    <source>
        <dbReference type="ARBA" id="ARBA00022617"/>
    </source>
</evidence>
<evidence type="ECO:0000256" key="6">
    <source>
        <dbReference type="SAM" id="SignalP"/>
    </source>
</evidence>
<name>A0ABV8V398_9GAMM</name>
<dbReference type="EMBL" id="JBHSCX010000006">
    <property type="protein sequence ID" value="MFC4362374.1"/>
    <property type="molecule type" value="Genomic_DNA"/>
</dbReference>
<dbReference type="PANTHER" id="PTHR35008:SF8">
    <property type="entry name" value="ALCOHOL DEHYDROGENASE CYTOCHROME C SUBUNIT"/>
    <property type="match status" value="1"/>
</dbReference>
<dbReference type="InterPro" id="IPR036909">
    <property type="entry name" value="Cyt_c-like_dom_sf"/>
</dbReference>
<evidence type="ECO:0000313" key="8">
    <source>
        <dbReference type="EMBL" id="MFC4362374.1"/>
    </source>
</evidence>
<dbReference type="Proteomes" id="UP001595840">
    <property type="component" value="Unassembled WGS sequence"/>
</dbReference>
<dbReference type="InterPro" id="IPR009056">
    <property type="entry name" value="Cyt_c-like_dom"/>
</dbReference>
<protein>
    <submittedName>
        <fullName evidence="8">C-type cytochrome</fullName>
    </submittedName>
</protein>
<evidence type="ECO:0000256" key="4">
    <source>
        <dbReference type="PROSITE-ProRule" id="PRU00433"/>
    </source>
</evidence>
<dbReference type="InterPro" id="IPR051459">
    <property type="entry name" value="Cytochrome_c-type_DH"/>
</dbReference>
<evidence type="ECO:0000256" key="3">
    <source>
        <dbReference type="ARBA" id="ARBA00023004"/>
    </source>
</evidence>
<evidence type="ECO:0000256" key="2">
    <source>
        <dbReference type="ARBA" id="ARBA00022723"/>
    </source>
</evidence>
<dbReference type="SUPFAM" id="SSF46626">
    <property type="entry name" value="Cytochrome c"/>
    <property type="match status" value="1"/>
</dbReference>
<proteinExistence type="predicted"/>
<dbReference type="Pfam" id="PF00034">
    <property type="entry name" value="Cytochrom_C"/>
    <property type="match status" value="1"/>
</dbReference>
<feature type="region of interest" description="Disordered" evidence="5">
    <location>
        <begin position="172"/>
        <end position="194"/>
    </location>
</feature>
<evidence type="ECO:0000313" key="9">
    <source>
        <dbReference type="Proteomes" id="UP001595840"/>
    </source>
</evidence>
<dbReference type="Gene3D" id="1.10.760.10">
    <property type="entry name" value="Cytochrome c-like domain"/>
    <property type="match status" value="1"/>
</dbReference>
<gene>
    <name evidence="8" type="ORF">ACFOX3_08670</name>
</gene>
<keyword evidence="9" id="KW-1185">Reference proteome</keyword>
<organism evidence="8 9">
    <name type="scientific">Simiduia curdlanivorans</name>
    <dbReference type="NCBI Taxonomy" id="1492769"/>
    <lineage>
        <taxon>Bacteria</taxon>
        <taxon>Pseudomonadati</taxon>
        <taxon>Pseudomonadota</taxon>
        <taxon>Gammaproteobacteria</taxon>
        <taxon>Cellvibrionales</taxon>
        <taxon>Cellvibrionaceae</taxon>
        <taxon>Simiduia</taxon>
    </lineage>
</organism>
<dbReference type="PANTHER" id="PTHR35008">
    <property type="entry name" value="BLL4482 PROTEIN-RELATED"/>
    <property type="match status" value="1"/>
</dbReference>
<comment type="caution">
    <text evidence="8">The sequence shown here is derived from an EMBL/GenBank/DDBJ whole genome shotgun (WGS) entry which is preliminary data.</text>
</comment>
<evidence type="ECO:0000259" key="7">
    <source>
        <dbReference type="PROSITE" id="PS51007"/>
    </source>
</evidence>
<feature type="chain" id="PRO_5047421111" evidence="6">
    <location>
        <begin position="20"/>
        <end position="194"/>
    </location>
</feature>
<keyword evidence="6" id="KW-0732">Signal</keyword>
<keyword evidence="1 4" id="KW-0349">Heme</keyword>
<accession>A0ABV8V398</accession>
<sequence length="194" mass="20552">MKLSQVILSATLISLAACAQHATDATFIERHPDTAQTAPTPAAQPTELSLKGAYLVTLLGCGTCHTDGALTGNSNSKFLLAGSDTGIATSNPLRSAKPGIVFPPNLTPDPGTGLGNWSETDIVLMLKAGEDRHGIRQSAVMPWAAYAQLSDPDARAIAHYLKSLAPVQHQVPQRVREGQSSDKPHVYFGVYQKP</sequence>
<feature type="signal peptide" evidence="6">
    <location>
        <begin position="1"/>
        <end position="19"/>
    </location>
</feature>
<reference evidence="9" key="1">
    <citation type="journal article" date="2019" name="Int. J. Syst. Evol. Microbiol.">
        <title>The Global Catalogue of Microorganisms (GCM) 10K type strain sequencing project: providing services to taxonomists for standard genome sequencing and annotation.</title>
        <authorList>
            <consortium name="The Broad Institute Genomics Platform"/>
            <consortium name="The Broad Institute Genome Sequencing Center for Infectious Disease"/>
            <person name="Wu L."/>
            <person name="Ma J."/>
        </authorList>
    </citation>
    <scope>NUCLEOTIDE SEQUENCE [LARGE SCALE GENOMIC DNA]</scope>
    <source>
        <strain evidence="9">CECT 8570</strain>
    </source>
</reference>
<feature type="domain" description="Cytochrome c" evidence="7">
    <location>
        <begin position="47"/>
        <end position="165"/>
    </location>
</feature>
<keyword evidence="2 4" id="KW-0479">Metal-binding</keyword>
<dbReference type="RefSeq" id="WP_290260587.1">
    <property type="nucleotide sequence ID" value="NZ_JAUFQG010000004.1"/>
</dbReference>
<keyword evidence="3 4" id="KW-0408">Iron</keyword>
<dbReference type="PROSITE" id="PS51007">
    <property type="entry name" value="CYTC"/>
    <property type="match status" value="1"/>
</dbReference>